<protein>
    <submittedName>
        <fullName evidence="2">Uncharacterized protein</fullName>
    </submittedName>
</protein>
<accession>A0A8H7VS13</accession>
<evidence type="ECO:0000256" key="1">
    <source>
        <dbReference type="SAM" id="SignalP"/>
    </source>
</evidence>
<sequence>MVLIVFTFLLLINNDNKQQQNYSDRNIFKKIYDEYKWTLSTGKVVKDNSYSYSSKCCYEDVSHSLILDMACDDIMKNFTKEEIEEIEKKSPHPLPEIPEQLLNYLNDFIALVR</sequence>
<reference evidence="2 3" key="1">
    <citation type="submission" date="2020-12" db="EMBL/GenBank/DDBJ databases">
        <title>Metabolic potential, ecology and presence of endohyphal bacteria is reflected in genomic diversity of Mucoromycotina.</title>
        <authorList>
            <person name="Muszewska A."/>
            <person name="Okrasinska A."/>
            <person name="Steczkiewicz K."/>
            <person name="Drgas O."/>
            <person name="Orlowska M."/>
            <person name="Perlinska-Lenart U."/>
            <person name="Aleksandrzak-Piekarczyk T."/>
            <person name="Szatraj K."/>
            <person name="Zielenkiewicz U."/>
            <person name="Pilsyk S."/>
            <person name="Malc E."/>
            <person name="Mieczkowski P."/>
            <person name="Kruszewska J.S."/>
            <person name="Biernat P."/>
            <person name="Pawlowska J."/>
        </authorList>
    </citation>
    <scope>NUCLEOTIDE SEQUENCE [LARGE SCALE GENOMIC DNA]</scope>
    <source>
        <strain evidence="2 3">CBS 142.35</strain>
    </source>
</reference>
<dbReference type="Proteomes" id="UP000646827">
    <property type="component" value="Unassembled WGS sequence"/>
</dbReference>
<feature type="signal peptide" evidence="1">
    <location>
        <begin position="1"/>
        <end position="18"/>
    </location>
</feature>
<evidence type="ECO:0000313" key="3">
    <source>
        <dbReference type="Proteomes" id="UP000646827"/>
    </source>
</evidence>
<proteinExistence type="predicted"/>
<dbReference type="EMBL" id="JAEPRB010000035">
    <property type="protein sequence ID" value="KAG2224934.1"/>
    <property type="molecule type" value="Genomic_DNA"/>
</dbReference>
<feature type="chain" id="PRO_5034347785" evidence="1">
    <location>
        <begin position="19"/>
        <end position="113"/>
    </location>
</feature>
<evidence type="ECO:0000313" key="2">
    <source>
        <dbReference type="EMBL" id="KAG2224934.1"/>
    </source>
</evidence>
<gene>
    <name evidence="2" type="ORF">INT45_010883</name>
</gene>
<name>A0A8H7VS13_9FUNG</name>
<keyword evidence="1" id="KW-0732">Signal</keyword>
<comment type="caution">
    <text evidence="2">The sequence shown here is derived from an EMBL/GenBank/DDBJ whole genome shotgun (WGS) entry which is preliminary data.</text>
</comment>
<organism evidence="2 3">
    <name type="scientific">Circinella minor</name>
    <dbReference type="NCBI Taxonomy" id="1195481"/>
    <lineage>
        <taxon>Eukaryota</taxon>
        <taxon>Fungi</taxon>
        <taxon>Fungi incertae sedis</taxon>
        <taxon>Mucoromycota</taxon>
        <taxon>Mucoromycotina</taxon>
        <taxon>Mucoromycetes</taxon>
        <taxon>Mucorales</taxon>
        <taxon>Lichtheimiaceae</taxon>
        <taxon>Circinella</taxon>
    </lineage>
</organism>
<dbReference type="AlphaFoldDB" id="A0A8H7VS13"/>
<keyword evidence="3" id="KW-1185">Reference proteome</keyword>
<dbReference type="OrthoDB" id="2287667at2759"/>